<evidence type="ECO:0000256" key="3">
    <source>
        <dbReference type="ARBA" id="ARBA00022695"/>
    </source>
</evidence>
<comment type="caution">
    <text evidence="13">The sequence shown here is derived from an EMBL/GenBank/DDBJ whole genome shotgun (WGS) entry which is preliminary data.</text>
</comment>
<keyword evidence="6" id="KW-0378">Hydrolase</keyword>
<dbReference type="PROSITE" id="PS50878">
    <property type="entry name" value="RT_POL"/>
    <property type="match status" value="1"/>
</dbReference>
<dbReference type="SUPFAM" id="SSF57756">
    <property type="entry name" value="Retrovirus zinc finger-like domains"/>
    <property type="match status" value="1"/>
</dbReference>
<proteinExistence type="predicted"/>
<dbReference type="InterPro" id="IPR021109">
    <property type="entry name" value="Peptidase_aspartic_dom_sf"/>
</dbReference>
<keyword evidence="9" id="KW-0863">Zinc-finger</keyword>
<feature type="region of interest" description="Disordered" evidence="10">
    <location>
        <begin position="508"/>
        <end position="536"/>
    </location>
</feature>
<dbReference type="CDD" id="cd00303">
    <property type="entry name" value="retropepsin_like"/>
    <property type="match status" value="1"/>
</dbReference>
<dbReference type="SMART" id="SM00343">
    <property type="entry name" value="ZnF_C2HC"/>
    <property type="match status" value="2"/>
</dbReference>
<gene>
    <name evidence="13" type="ORF">ABMA27_008278</name>
</gene>
<organism evidence="13 14">
    <name type="scientific">Loxostege sticticalis</name>
    <name type="common">Beet webworm moth</name>
    <dbReference type="NCBI Taxonomy" id="481309"/>
    <lineage>
        <taxon>Eukaryota</taxon>
        <taxon>Metazoa</taxon>
        <taxon>Ecdysozoa</taxon>
        <taxon>Arthropoda</taxon>
        <taxon>Hexapoda</taxon>
        <taxon>Insecta</taxon>
        <taxon>Pterygota</taxon>
        <taxon>Neoptera</taxon>
        <taxon>Endopterygota</taxon>
        <taxon>Lepidoptera</taxon>
        <taxon>Glossata</taxon>
        <taxon>Ditrysia</taxon>
        <taxon>Pyraloidea</taxon>
        <taxon>Crambidae</taxon>
        <taxon>Pyraustinae</taxon>
        <taxon>Loxostege</taxon>
    </lineage>
</organism>
<dbReference type="InterPro" id="IPR036875">
    <property type="entry name" value="Znf_CCHC_sf"/>
</dbReference>
<dbReference type="InterPro" id="IPR001878">
    <property type="entry name" value="Znf_CCHC"/>
</dbReference>
<dbReference type="SUPFAM" id="SSF56672">
    <property type="entry name" value="DNA/RNA polymerases"/>
    <property type="match status" value="1"/>
</dbReference>
<evidence type="ECO:0000256" key="9">
    <source>
        <dbReference type="PROSITE-ProRule" id="PRU00047"/>
    </source>
</evidence>
<dbReference type="EMBL" id="JBEUOH010000022">
    <property type="protein sequence ID" value="KAL0867494.1"/>
    <property type="molecule type" value="Genomic_DNA"/>
</dbReference>
<evidence type="ECO:0000256" key="8">
    <source>
        <dbReference type="ARBA" id="ARBA00023268"/>
    </source>
</evidence>
<evidence type="ECO:0000259" key="11">
    <source>
        <dbReference type="PROSITE" id="PS50158"/>
    </source>
</evidence>
<dbReference type="Gene3D" id="3.30.420.10">
    <property type="entry name" value="Ribonuclease H-like superfamily/Ribonuclease H"/>
    <property type="match status" value="1"/>
</dbReference>
<feature type="compositionally biased region" description="Basic and acidic residues" evidence="10">
    <location>
        <begin position="113"/>
        <end position="180"/>
    </location>
</feature>
<dbReference type="CDD" id="cd01647">
    <property type="entry name" value="RT_LTR"/>
    <property type="match status" value="1"/>
</dbReference>
<keyword evidence="3" id="KW-0548">Nucleotidyltransferase</keyword>
<dbReference type="InterPro" id="IPR041577">
    <property type="entry name" value="RT_RNaseH_2"/>
</dbReference>
<keyword evidence="14" id="KW-1185">Reference proteome</keyword>
<dbReference type="InterPro" id="IPR043128">
    <property type="entry name" value="Rev_trsase/Diguanyl_cyclase"/>
</dbReference>
<evidence type="ECO:0000256" key="6">
    <source>
        <dbReference type="ARBA" id="ARBA00022759"/>
    </source>
</evidence>
<evidence type="ECO:0000313" key="13">
    <source>
        <dbReference type="EMBL" id="KAL0867494.1"/>
    </source>
</evidence>
<dbReference type="Pfam" id="PF00078">
    <property type="entry name" value="RVT_1"/>
    <property type="match status" value="1"/>
</dbReference>
<reference evidence="13 14" key="1">
    <citation type="submission" date="2024-06" db="EMBL/GenBank/DDBJ databases">
        <title>A chromosome-level genome assembly of beet webworm, Loxostege sticticalis.</title>
        <authorList>
            <person name="Zhang Y."/>
        </authorList>
    </citation>
    <scope>NUCLEOTIDE SEQUENCE [LARGE SCALE GENOMIC DNA]</scope>
    <source>
        <strain evidence="13">AQ026</strain>
        <tissue evidence="13">Whole body</tissue>
    </source>
</reference>
<evidence type="ECO:0000256" key="7">
    <source>
        <dbReference type="ARBA" id="ARBA00023125"/>
    </source>
</evidence>
<dbReference type="Pfam" id="PF17919">
    <property type="entry name" value="RT_RNaseH_2"/>
    <property type="match status" value="1"/>
</dbReference>
<dbReference type="PANTHER" id="PTHR37984">
    <property type="entry name" value="PROTEIN CBG26694"/>
    <property type="match status" value="1"/>
</dbReference>
<keyword evidence="9" id="KW-0479">Metal-binding</keyword>
<dbReference type="Gene3D" id="2.40.70.10">
    <property type="entry name" value="Acid Proteases"/>
    <property type="match status" value="1"/>
</dbReference>
<dbReference type="PANTHER" id="PTHR37984:SF5">
    <property type="entry name" value="PROTEIN NYNRIN-LIKE"/>
    <property type="match status" value="1"/>
</dbReference>
<keyword evidence="8" id="KW-0511">Multifunctional enzyme</keyword>
<keyword evidence="4" id="KW-0540">Nuclease</keyword>
<dbReference type="InterPro" id="IPR036397">
    <property type="entry name" value="RNaseH_sf"/>
</dbReference>
<protein>
    <recommendedName>
        <fullName evidence="15">Reverse transcriptase</fullName>
    </recommendedName>
</protein>
<keyword evidence="2" id="KW-0808">Transferase</keyword>
<evidence type="ECO:0000256" key="1">
    <source>
        <dbReference type="ARBA" id="ARBA00022670"/>
    </source>
</evidence>
<evidence type="ECO:0000313" key="14">
    <source>
        <dbReference type="Proteomes" id="UP001549920"/>
    </source>
</evidence>
<keyword evidence="7" id="KW-0238">DNA-binding</keyword>
<keyword evidence="9" id="KW-0862">Zinc</keyword>
<feature type="region of interest" description="Disordered" evidence="10">
    <location>
        <begin position="1"/>
        <end position="329"/>
    </location>
</feature>
<dbReference type="Gene3D" id="4.10.60.10">
    <property type="entry name" value="Zinc finger, CCHC-type"/>
    <property type="match status" value="1"/>
</dbReference>
<dbReference type="InterPro" id="IPR000477">
    <property type="entry name" value="RT_dom"/>
</dbReference>
<dbReference type="Gene3D" id="3.30.70.270">
    <property type="match status" value="2"/>
</dbReference>
<keyword evidence="6" id="KW-0255">Endonuclease</keyword>
<dbReference type="InterPro" id="IPR050951">
    <property type="entry name" value="Retrovirus_Pol_polyprotein"/>
</dbReference>
<name>A0ABR3HAQ5_LOXSC</name>
<dbReference type="Proteomes" id="UP001549920">
    <property type="component" value="Unassembled WGS sequence"/>
</dbReference>
<evidence type="ECO:0000256" key="10">
    <source>
        <dbReference type="SAM" id="MobiDB-lite"/>
    </source>
</evidence>
<keyword evidence="1" id="KW-0645">Protease</keyword>
<accession>A0ABR3HAQ5</accession>
<dbReference type="Gene3D" id="3.10.10.10">
    <property type="entry name" value="HIV Type 1 Reverse Transcriptase, subunit A, domain 1"/>
    <property type="match status" value="1"/>
</dbReference>
<feature type="compositionally biased region" description="Basic and acidic residues" evidence="10">
    <location>
        <begin position="188"/>
        <end position="286"/>
    </location>
</feature>
<dbReference type="InterPro" id="IPR043502">
    <property type="entry name" value="DNA/RNA_pol_sf"/>
</dbReference>
<evidence type="ECO:0008006" key="15">
    <source>
        <dbReference type="Google" id="ProtNLM"/>
    </source>
</evidence>
<feature type="compositionally biased region" description="Basic and acidic residues" evidence="10">
    <location>
        <begin position="1"/>
        <end position="15"/>
    </location>
</feature>
<keyword evidence="5" id="KW-0064">Aspartyl protease</keyword>
<feature type="domain" description="CCHC-type" evidence="11">
    <location>
        <begin position="541"/>
        <end position="555"/>
    </location>
</feature>
<sequence>MRNAAEERQAHEQRRSRSRQRQLRSPRADSRSRSHVSRRSRKQVDRRSRSTSRRASCCRANGRSRSRASGHWCSRASDQPRAGPSRERSRASDQPRAGPSRERSRASNQPRAEPSRERSRASDQPRAGPNRERSRASDQPRAGPSREHSRASDQPRAGPSRERSRASDQPRAGPSRERSRASNQPRAEPSRERSRASDQPRAGPNRERSRASDQPRAGPSREHSRASDQPRAGPSRERSRASDQPRAEPSRERSRASDQPRAGPSRERSRASDQPHAGPSRERSRASDQLCCRASNRPYDRVRSRSRSPVHGYSHNHETRQGGESNSSKDSLMQLLDAIKCIGSNDTLGKLGNLQNTVPEFDPARKEQTMTMWLHKVNECASIYGWSEKQLIHYALPKLKGVAQRWYEGLSSVLFSWEEWQTKLLTAFPSEENYGQMLSDMLAKRARFGDSLETYFYDKTALINRCGITGRRAVECILHGVDDRSVRLGAEAVQYDNPDKLLAYLRNARNSRPQSDRRPGKPNQPIGRAQDNTAKQGNKPRCFNCKQEGHSVSQCTLPIKKCDKCHKLGHETEKCYSNTKPITTTEKSVMSVLSEKPGEKYFKTALVNNIPFNAFIDFGSECCMIRLSEFKSISQDLNVDELPTLKGFGNSVVKVLGRCRVLISIDEVEAEVDLFVVPDNAMQVPVMVGQTFTEQPHVVVYKNSEILQMLETSNDLPCYSKIKLICSGDVTLSGGVSIVEVNVDPTMTGEVYVEGGIRLISDVRFSVLPGLFSVNEDGFGNLLVSVPRDRTVTLKKGYLLARGRAATEDNTPIAEVMRVSASENEPLEPIADSDIKVGDNITPSQKKMLRTLLNNYRECFASSLSELGKTSVGEMSITLNDEEPVVYRPYRLSIKEKEIVRDMVTELLEYGIIQPSTSPYASPIVLVRKKTGDYRMCIDYRALNKKTVKENYPMPLIDDQLDVLAGHKFYTTLDLASGYYQIPIRNEDKYKTAFVTPDGHFEFNRMPFGLANAPATFQRIMNQVLGSTRHREALAYLDDVIIPAKDFSEGLARLENVLKLFSEAGLTLKLSKCVFFGHHVDYLGFEISQEGIRPGSRKIEAVEGFPVPQNQHNVRQFLGLASFFRRFVPGFSIIAKPLTYLLKKDTPWVWGEEQNAAFRTLQKKLTEKPTLALYDPQAETELHTDACKIGLGGILLQRNEQGVLRPVAYFSRQTTPEEQNYSSYDLETLAVVSALRKFRVYLVGLKFKIVTDCNSLRATFQKRDMLPRVARWWELMQEYQFDIEYRAGVSMAHVDALSRNPILNNSQQEYDVMNIAEENWLVTVQNSDSDIQRIVERYNKVIVDALTAKSVGTADNKWDDHLPDVQWGMNNTFNKGINRTPAEALFGVRPVGTNESRILSELSDTNTNVEGTLDADANRNAIRENINTHIETCQQKQKEAFDKHRCQPTKYQVGDLVRVERQVAATGQSKKLIPKYQGPYRITAILDHDRYHVEDTPLTKKSGRRFSTIVAVDKIRPWLNFNRPHEHDIGVPSILSLKSDLFQTTSGIGQLVSSEFMYDREISFLCSVFRNCYF</sequence>
<evidence type="ECO:0000256" key="2">
    <source>
        <dbReference type="ARBA" id="ARBA00022679"/>
    </source>
</evidence>
<dbReference type="CDD" id="cd09274">
    <property type="entry name" value="RNase_HI_RT_Ty3"/>
    <property type="match status" value="1"/>
</dbReference>
<evidence type="ECO:0000256" key="4">
    <source>
        <dbReference type="ARBA" id="ARBA00022722"/>
    </source>
</evidence>
<feature type="compositionally biased region" description="Basic and acidic residues" evidence="10">
    <location>
        <begin position="84"/>
        <end position="105"/>
    </location>
</feature>
<dbReference type="PROSITE" id="PS50158">
    <property type="entry name" value="ZF_CCHC"/>
    <property type="match status" value="1"/>
</dbReference>
<evidence type="ECO:0000256" key="5">
    <source>
        <dbReference type="ARBA" id="ARBA00022750"/>
    </source>
</evidence>
<evidence type="ECO:0000259" key="12">
    <source>
        <dbReference type="PROSITE" id="PS50878"/>
    </source>
</evidence>
<feature type="domain" description="Reverse transcriptase" evidence="12">
    <location>
        <begin position="908"/>
        <end position="1087"/>
    </location>
</feature>